<keyword evidence="1" id="KW-0547">Nucleotide-binding</keyword>
<dbReference type="InterPro" id="IPR045058">
    <property type="entry name" value="GIMA/IAN/Toc"/>
</dbReference>
<keyword evidence="4" id="KW-0472">Membrane</keyword>
<keyword evidence="4" id="KW-1133">Transmembrane helix</keyword>
<feature type="transmembrane region" description="Helical" evidence="4">
    <location>
        <begin position="502"/>
        <end position="524"/>
    </location>
</feature>
<dbReference type="Pfam" id="PF01079">
    <property type="entry name" value="Hint"/>
    <property type="match status" value="1"/>
</dbReference>
<evidence type="ECO:0000256" key="5">
    <source>
        <dbReference type="SAM" id="SignalP"/>
    </source>
</evidence>
<dbReference type="STRING" id="658196.A0A397T5T9"/>
<dbReference type="InterPro" id="IPR036844">
    <property type="entry name" value="Hint_dom_sf"/>
</dbReference>
<keyword evidence="5" id="KW-0732">Signal</keyword>
<name>A0A397T5T9_9GLOM</name>
<evidence type="ECO:0000313" key="7">
    <source>
        <dbReference type="EMBL" id="RIA92276.1"/>
    </source>
</evidence>
<feature type="chain" id="PRO_5017300387" evidence="5">
    <location>
        <begin position="20"/>
        <end position="528"/>
    </location>
</feature>
<dbReference type="GO" id="GO:0005525">
    <property type="term" value="F:GTP binding"/>
    <property type="evidence" value="ECO:0007669"/>
    <property type="project" value="UniProtKB-KW"/>
</dbReference>
<evidence type="ECO:0000256" key="4">
    <source>
        <dbReference type="SAM" id="Phobius"/>
    </source>
</evidence>
<feature type="coiled-coil region" evidence="3">
    <location>
        <begin position="257"/>
        <end position="304"/>
    </location>
</feature>
<dbReference type="PANTHER" id="PTHR10903:SF184">
    <property type="entry name" value="GTP-BINDING PROTEIN A"/>
    <property type="match status" value="1"/>
</dbReference>
<dbReference type="InterPro" id="IPR003587">
    <property type="entry name" value="Hint_dom_N"/>
</dbReference>
<dbReference type="Proteomes" id="UP000265703">
    <property type="component" value="Unassembled WGS sequence"/>
</dbReference>
<dbReference type="CDD" id="cd00081">
    <property type="entry name" value="Hint"/>
    <property type="match status" value="1"/>
</dbReference>
<dbReference type="Gene3D" id="2.170.16.10">
    <property type="entry name" value="Hedgehog/Intein (Hint) domain"/>
    <property type="match status" value="1"/>
</dbReference>
<accession>A0A397T5T9</accession>
<dbReference type="SMART" id="SM00306">
    <property type="entry name" value="HintN"/>
    <property type="match status" value="1"/>
</dbReference>
<feature type="signal peptide" evidence="5">
    <location>
        <begin position="1"/>
        <end position="19"/>
    </location>
</feature>
<keyword evidence="4" id="KW-0812">Transmembrane</keyword>
<comment type="caution">
    <text evidence="7">The sequence shown here is derived from an EMBL/GenBank/DDBJ whole genome shotgun (WGS) entry which is preliminary data.</text>
</comment>
<dbReference type="PROSITE" id="PS51720">
    <property type="entry name" value="G_AIG1"/>
    <property type="match status" value="1"/>
</dbReference>
<evidence type="ECO:0000256" key="1">
    <source>
        <dbReference type="ARBA" id="ARBA00022741"/>
    </source>
</evidence>
<feature type="domain" description="AIG1-type G" evidence="6">
    <location>
        <begin position="53"/>
        <end position="265"/>
    </location>
</feature>
<dbReference type="OrthoDB" id="8954335at2759"/>
<evidence type="ECO:0000313" key="8">
    <source>
        <dbReference type="Proteomes" id="UP000265703"/>
    </source>
</evidence>
<dbReference type="EMBL" id="QKYT01000130">
    <property type="protein sequence ID" value="RIA92276.1"/>
    <property type="molecule type" value="Genomic_DNA"/>
</dbReference>
<keyword evidence="8" id="KW-1185">Reference proteome</keyword>
<protein>
    <submittedName>
        <fullName evidence="7">AIG1 family-domain-containing protein</fullName>
    </submittedName>
</protein>
<keyword evidence="3" id="KW-0175">Coiled coil</keyword>
<evidence type="ECO:0000259" key="6">
    <source>
        <dbReference type="PROSITE" id="PS51720"/>
    </source>
</evidence>
<dbReference type="Pfam" id="PF04548">
    <property type="entry name" value="AIG1"/>
    <property type="match status" value="1"/>
</dbReference>
<dbReference type="AlphaFoldDB" id="A0A397T5T9"/>
<dbReference type="SUPFAM" id="SSF52540">
    <property type="entry name" value="P-loop containing nucleoside triphosphate hydrolases"/>
    <property type="match status" value="1"/>
</dbReference>
<dbReference type="Gene3D" id="3.40.50.300">
    <property type="entry name" value="P-loop containing nucleotide triphosphate hydrolases"/>
    <property type="match status" value="1"/>
</dbReference>
<reference evidence="7 8" key="1">
    <citation type="submission" date="2018-06" db="EMBL/GenBank/DDBJ databases">
        <title>Comparative genomics reveals the genomic features of Rhizophagus irregularis, R. cerebriforme, R. diaphanum and Gigaspora rosea, and their symbiotic lifestyle signature.</title>
        <authorList>
            <person name="Morin E."/>
            <person name="San Clemente H."/>
            <person name="Chen E.C.H."/>
            <person name="De La Providencia I."/>
            <person name="Hainaut M."/>
            <person name="Kuo A."/>
            <person name="Kohler A."/>
            <person name="Murat C."/>
            <person name="Tang N."/>
            <person name="Roy S."/>
            <person name="Loubradou J."/>
            <person name="Henrissat B."/>
            <person name="Grigoriev I.V."/>
            <person name="Corradi N."/>
            <person name="Roux C."/>
            <person name="Martin F.M."/>
        </authorList>
    </citation>
    <scope>NUCLEOTIDE SEQUENCE [LARGE SCALE GENOMIC DNA]</scope>
    <source>
        <strain evidence="7 8">DAOM 227022</strain>
    </source>
</reference>
<dbReference type="GO" id="GO:0016540">
    <property type="term" value="P:protein autoprocessing"/>
    <property type="evidence" value="ECO:0007669"/>
    <property type="project" value="InterPro"/>
</dbReference>
<dbReference type="InterPro" id="IPR006703">
    <property type="entry name" value="G_AIG1"/>
</dbReference>
<dbReference type="InterPro" id="IPR027417">
    <property type="entry name" value="P-loop_NTPase"/>
</dbReference>
<dbReference type="SUPFAM" id="SSF51294">
    <property type="entry name" value="Hedgehog/intein (Hint) domain"/>
    <property type="match status" value="1"/>
</dbReference>
<evidence type="ECO:0000256" key="2">
    <source>
        <dbReference type="ARBA" id="ARBA00023134"/>
    </source>
</evidence>
<keyword evidence="2" id="KW-0342">GTP-binding</keyword>
<gene>
    <name evidence="7" type="ORF">C1645_765383</name>
</gene>
<dbReference type="PANTHER" id="PTHR10903">
    <property type="entry name" value="GTPASE, IMAP FAMILY MEMBER-RELATED"/>
    <property type="match status" value="1"/>
</dbReference>
<sequence length="528" mass="60023">MRINRIILLTFLITKISDGEFQTNFIGGVQINVVNDIPSENNINFTEGAGMNVTHPVILLVGKTGSGKSTFGNLLLGQQHNKGTFKVSASMESVTNKCGTATVSIDGVLYNIVDTPGIFDTKRVTKEIYKEISSAVNKCAYGVKAILFLLEARRYTEEQRNILNGIKMFLGEGAKNFIIVVFSHATKDQISDRDKMRKDWNEPITSFIEEVEHRWGIAPNSDYFPPDDPIHKARLGEIKSFISGMRGVFTSEQLEYARKVQEMIQRQKEEEARKNKEFEVKLKLIRMEAQLEASTKYIKKLEEMMESRSGGCFSLDTKVQLVCGKFIEMVELQVGDRVCSNVRDGELEFSEVYLISHLGHCDSFLEMIKIEFTNSDGQKGQIRMTPTHCIFCEDLSILYAQDVVPGKTKILVLNEANELVPVVVDDLTMEKDTGYISFYTRVGTVIANDILCSCYDDCPTSQALMDLVFAPIRWWTKVFPSTHRQENLHPYVQTLETIYVTWYNALNLGIGFYVVFYTFLHVFFEKVQ</sequence>
<evidence type="ECO:0000256" key="3">
    <source>
        <dbReference type="SAM" id="Coils"/>
    </source>
</evidence>
<dbReference type="InterPro" id="IPR001767">
    <property type="entry name" value="Hedgehog_Hint"/>
</dbReference>
<organism evidence="7 8">
    <name type="scientific">Glomus cerebriforme</name>
    <dbReference type="NCBI Taxonomy" id="658196"/>
    <lineage>
        <taxon>Eukaryota</taxon>
        <taxon>Fungi</taxon>
        <taxon>Fungi incertae sedis</taxon>
        <taxon>Mucoromycota</taxon>
        <taxon>Glomeromycotina</taxon>
        <taxon>Glomeromycetes</taxon>
        <taxon>Glomerales</taxon>
        <taxon>Glomeraceae</taxon>
        <taxon>Glomus</taxon>
    </lineage>
</organism>
<proteinExistence type="predicted"/>